<accession>A0A9P4M0A6</accession>
<dbReference type="EMBL" id="ML978719">
    <property type="protein sequence ID" value="KAF2087718.1"/>
    <property type="molecule type" value="Genomic_DNA"/>
</dbReference>
<feature type="compositionally biased region" description="Polar residues" evidence="1">
    <location>
        <begin position="465"/>
        <end position="479"/>
    </location>
</feature>
<protein>
    <submittedName>
        <fullName evidence="2">Uncharacterized protein</fullName>
    </submittedName>
</protein>
<feature type="compositionally biased region" description="Polar residues" evidence="1">
    <location>
        <begin position="571"/>
        <end position="585"/>
    </location>
</feature>
<dbReference type="AlphaFoldDB" id="A0A9P4M0A6"/>
<name>A0A9P4M0A6_9PEZI</name>
<organism evidence="2 3">
    <name type="scientific">Saccharata proteae CBS 121410</name>
    <dbReference type="NCBI Taxonomy" id="1314787"/>
    <lineage>
        <taxon>Eukaryota</taxon>
        <taxon>Fungi</taxon>
        <taxon>Dikarya</taxon>
        <taxon>Ascomycota</taxon>
        <taxon>Pezizomycotina</taxon>
        <taxon>Dothideomycetes</taxon>
        <taxon>Dothideomycetes incertae sedis</taxon>
        <taxon>Botryosphaeriales</taxon>
        <taxon>Saccharataceae</taxon>
        <taxon>Saccharata</taxon>
    </lineage>
</organism>
<feature type="region of interest" description="Disordered" evidence="1">
    <location>
        <begin position="219"/>
        <end position="282"/>
    </location>
</feature>
<feature type="compositionally biased region" description="Polar residues" evidence="1">
    <location>
        <begin position="219"/>
        <end position="233"/>
    </location>
</feature>
<feature type="compositionally biased region" description="Polar residues" evidence="1">
    <location>
        <begin position="397"/>
        <end position="408"/>
    </location>
</feature>
<feature type="region of interest" description="Disordered" evidence="1">
    <location>
        <begin position="397"/>
        <end position="436"/>
    </location>
</feature>
<reference evidence="2" key="1">
    <citation type="journal article" date="2020" name="Stud. Mycol.">
        <title>101 Dothideomycetes genomes: a test case for predicting lifestyles and emergence of pathogens.</title>
        <authorList>
            <person name="Haridas S."/>
            <person name="Albert R."/>
            <person name="Binder M."/>
            <person name="Bloem J."/>
            <person name="Labutti K."/>
            <person name="Salamov A."/>
            <person name="Andreopoulos B."/>
            <person name="Baker S."/>
            <person name="Barry K."/>
            <person name="Bills G."/>
            <person name="Bluhm B."/>
            <person name="Cannon C."/>
            <person name="Castanera R."/>
            <person name="Culley D."/>
            <person name="Daum C."/>
            <person name="Ezra D."/>
            <person name="Gonzalez J."/>
            <person name="Henrissat B."/>
            <person name="Kuo A."/>
            <person name="Liang C."/>
            <person name="Lipzen A."/>
            <person name="Lutzoni F."/>
            <person name="Magnuson J."/>
            <person name="Mondo S."/>
            <person name="Nolan M."/>
            <person name="Ohm R."/>
            <person name="Pangilinan J."/>
            <person name="Park H.-J."/>
            <person name="Ramirez L."/>
            <person name="Alfaro M."/>
            <person name="Sun H."/>
            <person name="Tritt A."/>
            <person name="Yoshinaga Y."/>
            <person name="Zwiers L.-H."/>
            <person name="Turgeon B."/>
            <person name="Goodwin S."/>
            <person name="Spatafora J."/>
            <person name="Crous P."/>
            <person name="Grigoriev I."/>
        </authorList>
    </citation>
    <scope>NUCLEOTIDE SEQUENCE</scope>
    <source>
        <strain evidence="2">CBS 121410</strain>
    </source>
</reference>
<sequence length="667" mass="72739">MEYFANPQMSVLGVKSIEVHVQKNDPSRAERLGSTATVEGPGFSKLLSLKPLSPSHYVNFVGPKEELPSIEDKYSPQPLPPKEVIIDLGDVAVSVKTESEPSEGYRPLTPLPQNDHSGQRSGLLREGSYLHTSGHDARSESHRTEISAAERPHLRRVPREFSVDAVSIDAVLSEHRKVLDEVIGKLQSSGHKLERVRSLSRENLTAASYEETVAETLEVQQSTRHSPLPSSFHGNARSGDAPRGVGIRAPTKDSPALRRMRSDVAGESGLQVPAHNRGISQPRSLPEMFDELQAIQAASDEILSSRDEGRRVIAEAIMATAPNEMVTSGFERPESMNSSGSHSTFDFSVPPSQPKMPDRATQRLTPSPHKDLEAGEDHSKLEVTESQYVRLLEIPESRNSSGSRSTFDISVVPSPPKTPERAAQMHTPSQNEVLKDEEDHFKLEDTESQYARLLETPVDEKNQESADLTISPTEDQGSAESPAMSWVGADFPVYVRPTSPTYTSGEVSEESEDSPENGRQSRNLKFETPLSTSQSPKVLKSTPELEASLLHEPSSSPLATPPSSVIPAANLETSAPQADSSSYSDFQPPPPASLPSSILAADDGIQRLDQDPTPTPQPSSNPPTPPQGITRKLTVHQRILSLEEDSEGWEGGGGPTEQINRLKLPFW</sequence>
<feature type="compositionally biased region" description="Polar residues" evidence="1">
    <location>
        <begin position="111"/>
        <end position="120"/>
    </location>
</feature>
<gene>
    <name evidence="2" type="ORF">K490DRAFT_65559</name>
</gene>
<evidence type="ECO:0000313" key="3">
    <source>
        <dbReference type="Proteomes" id="UP000799776"/>
    </source>
</evidence>
<evidence type="ECO:0000313" key="2">
    <source>
        <dbReference type="EMBL" id="KAF2087718.1"/>
    </source>
</evidence>
<feature type="compositionally biased region" description="Polar residues" evidence="1">
    <location>
        <begin position="517"/>
        <end position="536"/>
    </location>
</feature>
<feature type="compositionally biased region" description="Pro residues" evidence="1">
    <location>
        <begin position="613"/>
        <end position="626"/>
    </location>
</feature>
<feature type="compositionally biased region" description="Low complexity" evidence="1">
    <location>
        <begin position="553"/>
        <end position="563"/>
    </location>
</feature>
<comment type="caution">
    <text evidence="2">The sequence shown here is derived from an EMBL/GenBank/DDBJ whole genome shotgun (WGS) entry which is preliminary data.</text>
</comment>
<feature type="compositionally biased region" description="Polar residues" evidence="1">
    <location>
        <begin position="335"/>
        <end position="346"/>
    </location>
</feature>
<evidence type="ECO:0000256" key="1">
    <source>
        <dbReference type="SAM" id="MobiDB-lite"/>
    </source>
</evidence>
<proteinExistence type="predicted"/>
<keyword evidence="3" id="KW-1185">Reference proteome</keyword>
<feature type="region of interest" description="Disordered" evidence="1">
    <location>
        <begin position="456"/>
        <end position="667"/>
    </location>
</feature>
<feature type="compositionally biased region" description="Basic and acidic residues" evidence="1">
    <location>
        <begin position="368"/>
        <end position="377"/>
    </location>
</feature>
<feature type="region of interest" description="Disordered" evidence="1">
    <location>
        <begin position="327"/>
        <end position="377"/>
    </location>
</feature>
<dbReference type="Proteomes" id="UP000799776">
    <property type="component" value="Unassembled WGS sequence"/>
</dbReference>
<feature type="region of interest" description="Disordered" evidence="1">
    <location>
        <begin position="96"/>
        <end position="122"/>
    </location>
</feature>